<dbReference type="InterPro" id="IPR050177">
    <property type="entry name" value="Lipid_A_modif_metabolic_enz"/>
</dbReference>
<accession>A0AAP3E9P7</accession>
<dbReference type="Pfam" id="PF01370">
    <property type="entry name" value="Epimerase"/>
    <property type="match status" value="1"/>
</dbReference>
<dbReference type="PRINTS" id="PR01713">
    <property type="entry name" value="NUCEPIMERASE"/>
</dbReference>
<sequence>MTTGSPCDRTVLITGGAGFIGSHLSKTLLEDNDVRIYDALTTGSESNVPPDVTFLEADIRQEAELAKAVAEVDLIFHEAALVSVARSVEEPQTSHEINTAATLSLLEAAQQEDARVVLASSAAIYGHPESVPVTETDPKEPTSPYGLDKLTIDHYARLYHDLYDLETVALRYFNVYGPGQVAGDYSGVISVFIDQALSGDDITVHGEGDQTRDFVYVDDVVQANCKAATTDAVGEAYNIGTGESITIRELAELIQDITDTDSDIVHTDGRSGDIEHSEADISKAEDQLGYEPTVSLREGLEQTIEWYRNNHG</sequence>
<proteinExistence type="predicted"/>
<gene>
    <name evidence="2" type="ORF">OB919_20255</name>
</gene>
<feature type="domain" description="NAD-dependent epimerase/dehydratase" evidence="1">
    <location>
        <begin position="11"/>
        <end position="240"/>
    </location>
</feature>
<dbReference type="InterPro" id="IPR001509">
    <property type="entry name" value="Epimerase_deHydtase"/>
</dbReference>
<dbReference type="InterPro" id="IPR036291">
    <property type="entry name" value="NAD(P)-bd_dom_sf"/>
</dbReference>
<evidence type="ECO:0000259" key="1">
    <source>
        <dbReference type="Pfam" id="PF01370"/>
    </source>
</evidence>
<name>A0AAP3E9P7_9EURY</name>
<dbReference type="Gene3D" id="3.40.50.720">
    <property type="entry name" value="NAD(P)-binding Rossmann-like Domain"/>
    <property type="match status" value="1"/>
</dbReference>
<dbReference type="AlphaFoldDB" id="A0AAP3E9P7"/>
<keyword evidence="3" id="KW-1185">Reference proteome</keyword>
<dbReference type="SUPFAM" id="SSF51735">
    <property type="entry name" value="NAD(P)-binding Rossmann-fold domains"/>
    <property type="match status" value="1"/>
</dbReference>
<organism evidence="2 3">
    <name type="scientific">Natronosalvus hydrolyticus</name>
    <dbReference type="NCBI Taxonomy" id="2979988"/>
    <lineage>
        <taxon>Archaea</taxon>
        <taxon>Methanobacteriati</taxon>
        <taxon>Methanobacteriota</taxon>
        <taxon>Stenosarchaea group</taxon>
        <taxon>Halobacteria</taxon>
        <taxon>Halobacteriales</taxon>
        <taxon>Natrialbaceae</taxon>
        <taxon>Natronosalvus</taxon>
    </lineage>
</organism>
<dbReference type="PANTHER" id="PTHR43245">
    <property type="entry name" value="BIFUNCTIONAL POLYMYXIN RESISTANCE PROTEIN ARNA"/>
    <property type="match status" value="1"/>
</dbReference>
<dbReference type="Gene3D" id="3.90.25.10">
    <property type="entry name" value="UDP-galactose 4-epimerase, domain 1"/>
    <property type="match status" value="1"/>
</dbReference>
<protein>
    <submittedName>
        <fullName evidence="2">NAD-dependent epimerase/dehydratase family protein</fullName>
    </submittedName>
</protein>
<evidence type="ECO:0000313" key="2">
    <source>
        <dbReference type="EMBL" id="MCU4754284.1"/>
    </source>
</evidence>
<dbReference type="PANTHER" id="PTHR43245:SF13">
    <property type="entry name" value="UDP-D-APIOSE_UDP-D-XYLOSE SYNTHASE 2"/>
    <property type="match status" value="1"/>
</dbReference>
<dbReference type="Proteomes" id="UP001321047">
    <property type="component" value="Unassembled WGS sequence"/>
</dbReference>
<dbReference type="RefSeq" id="WP_342810585.1">
    <property type="nucleotide sequence ID" value="NZ_JAOPJZ010000035.1"/>
</dbReference>
<comment type="caution">
    <text evidence="2">The sequence shown here is derived from an EMBL/GenBank/DDBJ whole genome shotgun (WGS) entry which is preliminary data.</text>
</comment>
<dbReference type="EMBL" id="JAOPJZ010000035">
    <property type="protein sequence ID" value="MCU4754284.1"/>
    <property type="molecule type" value="Genomic_DNA"/>
</dbReference>
<reference evidence="2 3" key="1">
    <citation type="submission" date="2022-09" db="EMBL/GenBank/DDBJ databases">
        <title>Enrichment on poylsaccharides allowed isolation of novel metabolic and taxonomic groups of Haloarchaea.</title>
        <authorList>
            <person name="Sorokin D.Y."/>
            <person name="Elcheninov A.G."/>
            <person name="Khizhniak T.V."/>
            <person name="Kolganova T.V."/>
            <person name="Kublanov I.V."/>
        </authorList>
    </citation>
    <scope>NUCLEOTIDE SEQUENCE [LARGE SCALE GENOMIC DNA]</scope>
    <source>
        <strain evidence="2 3">AArc-curdl1</strain>
    </source>
</reference>
<evidence type="ECO:0000313" key="3">
    <source>
        <dbReference type="Proteomes" id="UP001321047"/>
    </source>
</evidence>